<accession>A0A6A6DWV4</accession>
<name>A0A6A6DWV4_9PEZI</name>
<protein>
    <recommendedName>
        <fullName evidence="3">Protein kinase domain-containing protein</fullName>
    </recommendedName>
</protein>
<proteinExistence type="predicted"/>
<reference evidence="1" key="1">
    <citation type="journal article" date="2020" name="Stud. Mycol.">
        <title>101 Dothideomycetes genomes: a test case for predicting lifestyles and emergence of pathogens.</title>
        <authorList>
            <person name="Haridas S."/>
            <person name="Albert R."/>
            <person name="Binder M."/>
            <person name="Bloem J."/>
            <person name="Labutti K."/>
            <person name="Salamov A."/>
            <person name="Andreopoulos B."/>
            <person name="Baker S."/>
            <person name="Barry K."/>
            <person name="Bills G."/>
            <person name="Bluhm B."/>
            <person name="Cannon C."/>
            <person name="Castanera R."/>
            <person name="Culley D."/>
            <person name="Daum C."/>
            <person name="Ezra D."/>
            <person name="Gonzalez J."/>
            <person name="Henrissat B."/>
            <person name="Kuo A."/>
            <person name="Liang C."/>
            <person name="Lipzen A."/>
            <person name="Lutzoni F."/>
            <person name="Magnuson J."/>
            <person name="Mondo S."/>
            <person name="Nolan M."/>
            <person name="Ohm R."/>
            <person name="Pangilinan J."/>
            <person name="Park H.-J."/>
            <person name="Ramirez L."/>
            <person name="Alfaro M."/>
            <person name="Sun H."/>
            <person name="Tritt A."/>
            <person name="Yoshinaga Y."/>
            <person name="Zwiers L.-H."/>
            <person name="Turgeon B."/>
            <person name="Goodwin S."/>
            <person name="Spatafora J."/>
            <person name="Crous P."/>
            <person name="Grigoriev I."/>
        </authorList>
    </citation>
    <scope>NUCLEOTIDE SEQUENCE</scope>
    <source>
        <strain evidence="1">CBS 207.26</strain>
    </source>
</reference>
<feature type="non-terminal residue" evidence="1">
    <location>
        <position position="1"/>
    </location>
</feature>
<evidence type="ECO:0000313" key="2">
    <source>
        <dbReference type="Proteomes" id="UP000800200"/>
    </source>
</evidence>
<dbReference type="OrthoDB" id="3565018at2759"/>
<dbReference type="EMBL" id="ML994639">
    <property type="protein sequence ID" value="KAF2184167.1"/>
    <property type="molecule type" value="Genomic_DNA"/>
</dbReference>
<gene>
    <name evidence="1" type="ORF">K469DRAFT_580827</name>
</gene>
<sequence>SLGILLLELCFGRRLEDHPLRRKHPTGDEQSKQAFDFMAALQWSKSVKGEGGDDYTSAVKWCFIEGSNANQSWRSEIIKNVIRPLELSQEHFKTAAVVWPDYMH</sequence>
<keyword evidence="2" id="KW-1185">Reference proteome</keyword>
<evidence type="ECO:0008006" key="3">
    <source>
        <dbReference type="Google" id="ProtNLM"/>
    </source>
</evidence>
<dbReference type="AlphaFoldDB" id="A0A6A6DWV4"/>
<organism evidence="1 2">
    <name type="scientific">Zopfia rhizophila CBS 207.26</name>
    <dbReference type="NCBI Taxonomy" id="1314779"/>
    <lineage>
        <taxon>Eukaryota</taxon>
        <taxon>Fungi</taxon>
        <taxon>Dikarya</taxon>
        <taxon>Ascomycota</taxon>
        <taxon>Pezizomycotina</taxon>
        <taxon>Dothideomycetes</taxon>
        <taxon>Dothideomycetes incertae sedis</taxon>
        <taxon>Zopfiaceae</taxon>
        <taxon>Zopfia</taxon>
    </lineage>
</organism>
<evidence type="ECO:0000313" key="1">
    <source>
        <dbReference type="EMBL" id="KAF2184167.1"/>
    </source>
</evidence>
<dbReference type="Proteomes" id="UP000800200">
    <property type="component" value="Unassembled WGS sequence"/>
</dbReference>